<dbReference type="InterPro" id="IPR000182">
    <property type="entry name" value="GNAT_dom"/>
</dbReference>
<dbReference type="Pfam" id="PF00583">
    <property type="entry name" value="Acetyltransf_1"/>
    <property type="match status" value="1"/>
</dbReference>
<evidence type="ECO:0000313" key="7">
    <source>
        <dbReference type="Proteomes" id="UP000243201"/>
    </source>
</evidence>
<dbReference type="Proteomes" id="UP000243201">
    <property type="component" value="Unassembled WGS sequence"/>
</dbReference>
<dbReference type="InterPro" id="IPR016181">
    <property type="entry name" value="Acyl_CoA_acyltransferase"/>
</dbReference>
<gene>
    <name evidence="6" type="primary">rimI</name>
    <name evidence="6" type="ORF">CJ240_06240</name>
</gene>
<name>A0ABX4UPL1_9ACTO</name>
<dbReference type="SUPFAM" id="SSF55729">
    <property type="entry name" value="Acyl-CoA N-acyltransferases (Nat)"/>
    <property type="match status" value="1"/>
</dbReference>
<keyword evidence="7" id="KW-1185">Reference proteome</keyword>
<evidence type="ECO:0000259" key="5">
    <source>
        <dbReference type="PROSITE" id="PS51186"/>
    </source>
</evidence>
<dbReference type="NCBIfam" id="TIGR01575">
    <property type="entry name" value="rimI"/>
    <property type="match status" value="1"/>
</dbReference>
<dbReference type="InterPro" id="IPR050680">
    <property type="entry name" value="YpeA/RimI_acetyltransf"/>
</dbReference>
<evidence type="ECO:0000256" key="4">
    <source>
        <dbReference type="ARBA" id="ARBA00023315"/>
    </source>
</evidence>
<dbReference type="PANTHER" id="PTHR43420:SF44">
    <property type="entry name" value="ACETYLTRANSFERASE YPEA"/>
    <property type="match status" value="1"/>
</dbReference>
<evidence type="ECO:0000256" key="1">
    <source>
        <dbReference type="ARBA" id="ARBA00005395"/>
    </source>
</evidence>
<dbReference type="PROSITE" id="PS51186">
    <property type="entry name" value="GNAT"/>
    <property type="match status" value="1"/>
</dbReference>
<protein>
    <submittedName>
        <fullName evidence="6">Ribosomal-protein-alanine N-acetyltransferase</fullName>
    </submittedName>
</protein>
<keyword evidence="2" id="KW-0963">Cytoplasm</keyword>
<keyword evidence="4" id="KW-0012">Acyltransferase</keyword>
<feature type="domain" description="N-acetyltransferase" evidence="5">
    <location>
        <begin position="15"/>
        <end position="170"/>
    </location>
</feature>
<comment type="similarity">
    <text evidence="1">Belongs to the acetyltransferase family. RimI subfamily.</text>
</comment>
<dbReference type="InterPro" id="IPR006464">
    <property type="entry name" value="AcTrfase_RimI/Ard1"/>
</dbReference>
<dbReference type="Gene3D" id="3.40.630.30">
    <property type="match status" value="1"/>
</dbReference>
<dbReference type="PANTHER" id="PTHR43420">
    <property type="entry name" value="ACETYLTRANSFERASE"/>
    <property type="match status" value="1"/>
</dbReference>
<evidence type="ECO:0000256" key="2">
    <source>
        <dbReference type="ARBA" id="ARBA00022490"/>
    </source>
</evidence>
<accession>A0ABX4UPL1</accession>
<evidence type="ECO:0000313" key="6">
    <source>
        <dbReference type="EMBL" id="PMB89362.1"/>
    </source>
</evidence>
<comment type="caution">
    <text evidence="6">The sequence shown here is derived from an EMBL/GenBank/DDBJ whole genome shotgun (WGS) entry which is preliminary data.</text>
</comment>
<organism evidence="6 7">
    <name type="scientific">Varibaculum cambriense</name>
    <dbReference type="NCBI Taxonomy" id="184870"/>
    <lineage>
        <taxon>Bacteria</taxon>
        <taxon>Bacillati</taxon>
        <taxon>Actinomycetota</taxon>
        <taxon>Actinomycetes</taxon>
        <taxon>Actinomycetales</taxon>
        <taxon>Actinomycetaceae</taxon>
        <taxon>Varibaculum</taxon>
    </lineage>
</organism>
<dbReference type="EMBL" id="PNGC01000002">
    <property type="protein sequence ID" value="PMB89362.1"/>
    <property type="molecule type" value="Genomic_DNA"/>
</dbReference>
<reference evidence="6 7" key="1">
    <citation type="submission" date="2017-09" db="EMBL/GenBank/DDBJ databases">
        <title>Bacterial strain isolated from the female urinary microbiota.</title>
        <authorList>
            <person name="Thomas-White K."/>
            <person name="Kumar N."/>
            <person name="Forster S."/>
            <person name="Putonti C."/>
            <person name="Lawley T."/>
            <person name="Wolfe A.J."/>
        </authorList>
    </citation>
    <scope>NUCLEOTIDE SEQUENCE [LARGE SCALE GENOMIC DNA]</scope>
    <source>
        <strain evidence="6 7">UMB0744</strain>
    </source>
</reference>
<evidence type="ECO:0000256" key="3">
    <source>
        <dbReference type="ARBA" id="ARBA00022679"/>
    </source>
</evidence>
<sequence length="184" mass="20010">MRYLPYICDARTCSLQVRENRGFVSSGVLLGLEDVPALLALEQSCFGTEGFSDAQLRQMLAARYGLAIGIWEEETLVGAALLEVLVPESELQSLAVLPAKRRRGLGAALLKSALSVARKRGATEMFLEVRRSNQAAIALYQQAGFTSLSVRRGYYSHPREDALVMRKRLASPSPGPVGAEITSP</sequence>
<dbReference type="CDD" id="cd04301">
    <property type="entry name" value="NAT_SF"/>
    <property type="match status" value="1"/>
</dbReference>
<keyword evidence="3" id="KW-0808">Transferase</keyword>
<proteinExistence type="inferred from homology"/>